<dbReference type="Proteomes" id="UP000267164">
    <property type="component" value="Chromosome"/>
</dbReference>
<protein>
    <submittedName>
        <fullName evidence="1">Uncharacterized protein</fullName>
    </submittedName>
</protein>
<dbReference type="OrthoDB" id="3293476at2"/>
<proteinExistence type="predicted"/>
<dbReference type="KEGG" id="nyu:D7D52_20770"/>
<dbReference type="AlphaFoldDB" id="A0A386ZP83"/>
<dbReference type="EMBL" id="CP032568">
    <property type="protein sequence ID" value="AYF79238.1"/>
    <property type="molecule type" value="Genomic_DNA"/>
</dbReference>
<gene>
    <name evidence="1" type="ORF">D7D52_20770</name>
</gene>
<organism evidence="1 2">
    <name type="scientific">Nocardia yunnanensis</name>
    <dbReference type="NCBI Taxonomy" id="2382165"/>
    <lineage>
        <taxon>Bacteria</taxon>
        <taxon>Bacillati</taxon>
        <taxon>Actinomycetota</taxon>
        <taxon>Actinomycetes</taxon>
        <taxon>Mycobacteriales</taxon>
        <taxon>Nocardiaceae</taxon>
        <taxon>Nocardia</taxon>
    </lineage>
</organism>
<keyword evidence="2" id="KW-1185">Reference proteome</keyword>
<accession>A0A386ZP83</accession>
<reference evidence="1 2" key="1">
    <citation type="submission" date="2018-09" db="EMBL/GenBank/DDBJ databases">
        <title>Nocardia yunnanensis sp. nov., an actinomycete isolated from a soil sample.</title>
        <authorList>
            <person name="Zhang J."/>
        </authorList>
    </citation>
    <scope>NUCLEOTIDE SEQUENCE [LARGE SCALE GENOMIC DNA]</scope>
    <source>
        <strain evidence="1 2">CFHS0054</strain>
    </source>
</reference>
<name>A0A386ZP83_9NOCA</name>
<sequence length="126" mass="14237">MLAQAVSESGRFGHREHVQVTWLALRSHDIESTVALIAEGLRSTARYQGAPQKYHATLSRAWVELIGYHAAEHPEPDFQTFLDRNPALLDKRLLLRFYHSATLADAAARTGWIAPDRNPFPRHRAA</sequence>
<evidence type="ECO:0000313" key="2">
    <source>
        <dbReference type="Proteomes" id="UP000267164"/>
    </source>
</evidence>
<evidence type="ECO:0000313" key="1">
    <source>
        <dbReference type="EMBL" id="AYF79238.1"/>
    </source>
</evidence>